<dbReference type="EMBL" id="AP028907">
    <property type="protein sequence ID" value="BES81043.1"/>
    <property type="molecule type" value="Genomic_DNA"/>
</dbReference>
<accession>A0ABM8IXZ2</accession>
<evidence type="ECO:0000313" key="2">
    <source>
        <dbReference type="Proteomes" id="UP001341135"/>
    </source>
</evidence>
<dbReference type="RefSeq" id="WP_338251797.1">
    <property type="nucleotide sequence ID" value="NZ_AP028907.1"/>
</dbReference>
<sequence>MARIERVASVTVAVVQHGPVPLSTLPMLLGKLEEVYTRAREEERPDYVELHLYQSPLQLAEALEGEALRVGAGVSALYPTAYEAWTGIPRIHVVPGELAGLEYGAALLAHEAVHSVLHPGPGYYVVALPRRLPAAQGLLVAHVAATVVKDLEVHLWMAERRLDEDLEAIRHYWLYSQLVEPRCALLQEAGDTLRAATAWIAAGAEPPLSGECREALAEPLELLRGLAEGWRARARPWSRVGEVVESLARLVESGIVHTPQDYTGEA</sequence>
<dbReference type="GeneID" id="89288640"/>
<gene>
    <name evidence="1" type="ORF">PABY_06100</name>
</gene>
<reference evidence="1 2" key="1">
    <citation type="submission" date="2023-09" db="EMBL/GenBank/DDBJ databases">
        <title>Pyrofollis japonicus gen. nov. sp. nov., a novel member of the family Pyrodictiaceae isolated from the Iheya North hydrothermal field.</title>
        <authorList>
            <person name="Miyazaki U."/>
            <person name="Sanari M."/>
            <person name="Tame A."/>
            <person name="Kitajima M."/>
            <person name="Okamoto A."/>
            <person name="Sawayama S."/>
            <person name="Miyazaki J."/>
            <person name="Takai K."/>
            <person name="Nakagawa S."/>
        </authorList>
    </citation>
    <scope>NUCLEOTIDE SEQUENCE [LARGE SCALE GENOMIC DNA]</scope>
    <source>
        <strain evidence="1 2">AV2</strain>
    </source>
</reference>
<name>A0ABM8IXZ2_9CREN</name>
<evidence type="ECO:0000313" key="1">
    <source>
        <dbReference type="EMBL" id="BES81043.1"/>
    </source>
</evidence>
<protein>
    <recommendedName>
        <fullName evidence="3">Peptidase MA-like domain-containing protein</fullName>
    </recommendedName>
</protein>
<evidence type="ECO:0008006" key="3">
    <source>
        <dbReference type="Google" id="ProtNLM"/>
    </source>
</evidence>
<keyword evidence="2" id="KW-1185">Reference proteome</keyword>
<organism evidence="1 2">
    <name type="scientific">Pyrodictium abyssi</name>
    <dbReference type="NCBI Taxonomy" id="54256"/>
    <lineage>
        <taxon>Archaea</taxon>
        <taxon>Thermoproteota</taxon>
        <taxon>Thermoprotei</taxon>
        <taxon>Desulfurococcales</taxon>
        <taxon>Pyrodictiaceae</taxon>
        <taxon>Pyrodictium</taxon>
    </lineage>
</organism>
<dbReference type="Proteomes" id="UP001341135">
    <property type="component" value="Chromosome"/>
</dbReference>
<proteinExistence type="predicted"/>